<dbReference type="SUPFAM" id="SSF82171">
    <property type="entry name" value="DPP6 N-terminal domain-like"/>
    <property type="match status" value="1"/>
</dbReference>
<accession>A0A4R8DPP8</accession>
<feature type="signal peptide" evidence="3">
    <location>
        <begin position="1"/>
        <end position="19"/>
    </location>
</feature>
<dbReference type="RefSeq" id="WP_133990617.1">
    <property type="nucleotide sequence ID" value="NZ_SODV01000001.1"/>
</dbReference>
<dbReference type="AlphaFoldDB" id="A0A4R8DPP8"/>
<dbReference type="PANTHER" id="PTHR11731">
    <property type="entry name" value="PROTEASE FAMILY S9B,C DIPEPTIDYL-PEPTIDASE IV-RELATED"/>
    <property type="match status" value="1"/>
</dbReference>
<proteinExistence type="predicted"/>
<dbReference type="Proteomes" id="UP000294498">
    <property type="component" value="Unassembled WGS sequence"/>
</dbReference>
<keyword evidence="3" id="KW-0732">Signal</keyword>
<dbReference type="GO" id="GO:0004252">
    <property type="term" value="F:serine-type endopeptidase activity"/>
    <property type="evidence" value="ECO:0007669"/>
    <property type="project" value="InterPro"/>
</dbReference>
<dbReference type="GO" id="GO:0008239">
    <property type="term" value="F:dipeptidyl-peptidase activity"/>
    <property type="evidence" value="ECO:0007669"/>
    <property type="project" value="TreeGrafter"/>
</dbReference>
<dbReference type="InterPro" id="IPR002469">
    <property type="entry name" value="Peptidase_S9B_N"/>
</dbReference>
<evidence type="ECO:0000313" key="6">
    <source>
        <dbReference type="EMBL" id="TDW99697.1"/>
    </source>
</evidence>
<dbReference type="PANTHER" id="PTHR11731:SF193">
    <property type="entry name" value="DIPEPTIDYL PEPTIDASE 9"/>
    <property type="match status" value="1"/>
</dbReference>
<feature type="chain" id="PRO_5020879813" evidence="3">
    <location>
        <begin position="20"/>
        <end position="797"/>
    </location>
</feature>
<keyword evidence="6" id="KW-0031">Aminopeptidase</keyword>
<evidence type="ECO:0000256" key="1">
    <source>
        <dbReference type="ARBA" id="ARBA00022670"/>
    </source>
</evidence>
<dbReference type="InterPro" id="IPR029058">
    <property type="entry name" value="AB_hydrolase_fold"/>
</dbReference>
<dbReference type="InterPro" id="IPR050278">
    <property type="entry name" value="Serine_Prot_S9B/DPPIV"/>
</dbReference>
<evidence type="ECO:0000259" key="5">
    <source>
        <dbReference type="Pfam" id="PF00930"/>
    </source>
</evidence>
<dbReference type="SUPFAM" id="SSF53474">
    <property type="entry name" value="alpha/beta-Hydrolases"/>
    <property type="match status" value="1"/>
</dbReference>
<dbReference type="GO" id="GO:0004177">
    <property type="term" value="F:aminopeptidase activity"/>
    <property type="evidence" value="ECO:0007669"/>
    <property type="project" value="UniProtKB-KW"/>
</dbReference>
<dbReference type="InterPro" id="IPR002471">
    <property type="entry name" value="Pept_S9_AS"/>
</dbReference>
<sequence length="797" mass="90025">MGKIVLLCLGLFTFVAARAQELTVQKIMRDPKWIGTSPSGVFWSPDGKQVLFDWNPDGAASDSLFGIALPARVPVKIPFLQAGLLQAQSEGSYNVARTELVYSYEGDIFLMDIKDGRIHRLTHTAEAEFAPAFAHHDGWIVYRSGENLFAWDRVAGELLQLTNFAHGGEVAPAARGPRRGTGGAAVAGDPQEQWLIREQLEWMQVVKERHDKREARDAYLKAEKNPDTLKVINTGEKTVRGQTLSPDGRFVTYSLYEAPTPAGKATIVPNYVTESGFTTDIPGRTKVGEPQGRYTFFVYDRERDTVMEVKADSLPGFTDEPEYLKDYAPRHLHRSVIFEGPYWNESGTQAIIDIRTQDFKDRWIVALDPAHGTIQSLDHQRDEAWIGGPGIGWLARASVGWIDDHTCWYHSEATGYSHLYAFDLHSHTAKALTSGNYEVQRAVLSNDKKYFFIQTNEEHPGKQNWYRLAVTGGSAEKITGMTGEYEVTLSPDQHWIAYLYSYINKPWELYLQENAPGKSPVKITCKSMSTEFSAYPWRDTRIFTIPARDGKNIYARIYDPAPGKKNGAAVIFVHGAGYLQNVHYGWSSYFREYMFNNLLADKGYTVLDIDYRASSGYGRDWRTGIYRHMGGKDLDDEVDAAHYLVRELGVDSTRIGMYGGSYGGFMTLMALFTKPGVFKAGAALRPVTDWAHYNHGYTAAILNEPYTDSIAYRRSSPIFFASGFQDHLLLCHGMVDENVHFQDDVRLVQRLIELGKDNWELAVFPMEDHGFVEPSSWTDEYKRILKLFDTNLCPPRP</sequence>
<name>A0A4R8DPP8_9BACT</name>
<evidence type="ECO:0000259" key="4">
    <source>
        <dbReference type="Pfam" id="PF00326"/>
    </source>
</evidence>
<dbReference type="GO" id="GO:0006508">
    <property type="term" value="P:proteolysis"/>
    <property type="evidence" value="ECO:0007669"/>
    <property type="project" value="UniProtKB-KW"/>
</dbReference>
<feature type="domain" description="Peptidase S9 prolyl oligopeptidase catalytic" evidence="4">
    <location>
        <begin position="597"/>
        <end position="791"/>
    </location>
</feature>
<protein>
    <submittedName>
        <fullName evidence="6">Dipeptidyl aminopeptidase/acylaminoacyl peptidase</fullName>
    </submittedName>
</protein>
<organism evidence="6 7">
    <name type="scientific">Dinghuibacter silviterrae</name>
    <dbReference type="NCBI Taxonomy" id="1539049"/>
    <lineage>
        <taxon>Bacteria</taxon>
        <taxon>Pseudomonadati</taxon>
        <taxon>Bacteroidota</taxon>
        <taxon>Chitinophagia</taxon>
        <taxon>Chitinophagales</taxon>
        <taxon>Chitinophagaceae</taxon>
        <taxon>Dinghuibacter</taxon>
    </lineage>
</organism>
<dbReference type="Pfam" id="PF00326">
    <property type="entry name" value="Peptidase_S9"/>
    <property type="match status" value="1"/>
</dbReference>
<comment type="caution">
    <text evidence="6">The sequence shown here is derived from an EMBL/GenBank/DDBJ whole genome shotgun (WGS) entry which is preliminary data.</text>
</comment>
<keyword evidence="1" id="KW-0645">Protease</keyword>
<dbReference type="Gene3D" id="2.140.10.30">
    <property type="entry name" value="Dipeptidylpeptidase IV, N-terminal domain"/>
    <property type="match status" value="2"/>
</dbReference>
<gene>
    <name evidence="6" type="ORF">EDB95_0707</name>
</gene>
<dbReference type="OrthoDB" id="9812921at2"/>
<keyword evidence="2" id="KW-0378">Hydrolase</keyword>
<keyword evidence="7" id="KW-1185">Reference proteome</keyword>
<reference evidence="6 7" key="1">
    <citation type="submission" date="2019-03" db="EMBL/GenBank/DDBJ databases">
        <title>Genomic Encyclopedia of Type Strains, Phase IV (KMG-IV): sequencing the most valuable type-strain genomes for metagenomic binning, comparative biology and taxonomic classification.</title>
        <authorList>
            <person name="Goeker M."/>
        </authorList>
    </citation>
    <scope>NUCLEOTIDE SEQUENCE [LARGE SCALE GENOMIC DNA]</scope>
    <source>
        <strain evidence="6 7">DSM 100059</strain>
    </source>
</reference>
<evidence type="ECO:0000313" key="7">
    <source>
        <dbReference type="Proteomes" id="UP000294498"/>
    </source>
</evidence>
<evidence type="ECO:0000256" key="3">
    <source>
        <dbReference type="SAM" id="SignalP"/>
    </source>
</evidence>
<dbReference type="PROSITE" id="PS00708">
    <property type="entry name" value="PRO_ENDOPEP_SER"/>
    <property type="match status" value="1"/>
</dbReference>
<feature type="domain" description="Dipeptidylpeptidase IV N-terminal" evidence="5">
    <location>
        <begin position="345"/>
        <end position="507"/>
    </location>
</feature>
<dbReference type="InterPro" id="IPR001375">
    <property type="entry name" value="Peptidase_S9_cat"/>
</dbReference>
<dbReference type="Gene3D" id="3.40.50.1820">
    <property type="entry name" value="alpha/beta hydrolase"/>
    <property type="match status" value="1"/>
</dbReference>
<evidence type="ECO:0000256" key="2">
    <source>
        <dbReference type="ARBA" id="ARBA00022801"/>
    </source>
</evidence>
<dbReference type="EMBL" id="SODV01000001">
    <property type="protein sequence ID" value="TDW99697.1"/>
    <property type="molecule type" value="Genomic_DNA"/>
</dbReference>
<dbReference type="Pfam" id="PF00930">
    <property type="entry name" value="DPPIV_N"/>
    <property type="match status" value="1"/>
</dbReference>